<feature type="transmembrane region" description="Helical" evidence="1">
    <location>
        <begin position="51"/>
        <end position="69"/>
    </location>
</feature>
<reference evidence="2 3" key="1">
    <citation type="submission" date="2023-10" db="EMBL/GenBank/DDBJ databases">
        <authorList>
            <person name="Venkata Ramana C."/>
            <person name="Sasikala C."/>
            <person name="Dhurka M."/>
        </authorList>
    </citation>
    <scope>NUCLEOTIDE SEQUENCE [LARGE SCALE GENOMIC DNA]</scope>
    <source>
        <strain evidence="2 3">KCTC 32151</strain>
    </source>
</reference>
<proteinExistence type="predicted"/>
<dbReference type="Proteomes" id="UP001185659">
    <property type="component" value="Unassembled WGS sequence"/>
</dbReference>
<feature type="transmembrane region" description="Helical" evidence="1">
    <location>
        <begin position="28"/>
        <end position="45"/>
    </location>
</feature>
<sequence length="73" mass="8054">MVQKLIYSIPVFGWMLKSASLGDTAEKVFFIFNLLAFWAIAIYFFGYPAIILPALGIVGCYMLVLALLTSGDV</sequence>
<accession>A0ABU4ARN5</accession>
<evidence type="ECO:0000313" key="3">
    <source>
        <dbReference type="Proteomes" id="UP001185659"/>
    </source>
</evidence>
<organism evidence="2 3">
    <name type="scientific">Nitratireductor aquimarinus</name>
    <dbReference type="NCBI Taxonomy" id="889300"/>
    <lineage>
        <taxon>Bacteria</taxon>
        <taxon>Pseudomonadati</taxon>
        <taxon>Pseudomonadota</taxon>
        <taxon>Alphaproteobacteria</taxon>
        <taxon>Hyphomicrobiales</taxon>
        <taxon>Phyllobacteriaceae</taxon>
        <taxon>Nitratireductor</taxon>
    </lineage>
</organism>
<keyword evidence="1" id="KW-0812">Transmembrane</keyword>
<keyword evidence="1" id="KW-0472">Membrane</keyword>
<dbReference type="EMBL" id="JAWLIP010000013">
    <property type="protein sequence ID" value="MDV6228887.1"/>
    <property type="molecule type" value="Genomic_DNA"/>
</dbReference>
<protein>
    <submittedName>
        <fullName evidence="2">Uncharacterized protein</fullName>
    </submittedName>
</protein>
<evidence type="ECO:0000313" key="2">
    <source>
        <dbReference type="EMBL" id="MDV6228887.1"/>
    </source>
</evidence>
<keyword evidence="1" id="KW-1133">Transmembrane helix</keyword>
<gene>
    <name evidence="2" type="ORF">R2G56_21590</name>
</gene>
<keyword evidence="3" id="KW-1185">Reference proteome</keyword>
<comment type="caution">
    <text evidence="2">The sequence shown here is derived from an EMBL/GenBank/DDBJ whole genome shotgun (WGS) entry which is preliminary data.</text>
</comment>
<evidence type="ECO:0000256" key="1">
    <source>
        <dbReference type="SAM" id="Phobius"/>
    </source>
</evidence>
<name>A0ABU4ARN5_9HYPH</name>
<dbReference type="RefSeq" id="WP_113155302.1">
    <property type="nucleotide sequence ID" value="NZ_CP177239.1"/>
</dbReference>